<keyword evidence="1" id="KW-0378">Hydrolase</keyword>
<reference evidence="5" key="1">
    <citation type="submission" date="2020-04" db="EMBL/GenBank/DDBJ databases">
        <authorList>
            <person name="Alioto T."/>
            <person name="Alioto T."/>
            <person name="Gomez Garrido J."/>
        </authorList>
    </citation>
    <scope>NUCLEOTIDE SEQUENCE</scope>
    <source>
        <strain evidence="5">A484AB</strain>
    </source>
</reference>
<dbReference type="AlphaFoldDB" id="A0A7D9IHT0"/>
<gene>
    <name evidence="5" type="ORF">PACLA_8A038314</name>
</gene>
<evidence type="ECO:0000313" key="5">
    <source>
        <dbReference type="EMBL" id="CAB4005910.1"/>
    </source>
</evidence>
<organism evidence="5 6">
    <name type="scientific">Paramuricea clavata</name>
    <name type="common">Red gorgonian</name>
    <name type="synonym">Violescent sea-whip</name>
    <dbReference type="NCBI Taxonomy" id="317549"/>
    <lineage>
        <taxon>Eukaryota</taxon>
        <taxon>Metazoa</taxon>
        <taxon>Cnidaria</taxon>
        <taxon>Anthozoa</taxon>
        <taxon>Octocorallia</taxon>
        <taxon>Malacalcyonacea</taxon>
        <taxon>Plexauridae</taxon>
        <taxon>Paramuricea</taxon>
    </lineage>
</organism>
<dbReference type="EMBL" id="CACRXK020005353">
    <property type="protein sequence ID" value="CAB4005910.1"/>
    <property type="molecule type" value="Genomic_DNA"/>
</dbReference>
<evidence type="ECO:0000259" key="4">
    <source>
        <dbReference type="Pfam" id="PF26026"/>
    </source>
</evidence>
<evidence type="ECO:0000256" key="2">
    <source>
        <dbReference type="ARBA" id="ARBA00022806"/>
    </source>
</evidence>
<keyword evidence="2 5" id="KW-0547">Nucleotide-binding</keyword>
<keyword evidence="6" id="KW-1185">Reference proteome</keyword>
<feature type="non-terminal residue" evidence="5">
    <location>
        <position position="169"/>
    </location>
</feature>
<dbReference type="Proteomes" id="UP001152795">
    <property type="component" value="Unassembled WGS sequence"/>
</dbReference>
<proteinExistence type="predicted"/>
<name>A0A7D9IHT0_PARCT</name>
<dbReference type="Pfam" id="PF07717">
    <property type="entry name" value="OB_NTP_bind"/>
    <property type="match status" value="1"/>
</dbReference>
<sequence length="169" mass="19327">NESLIKAILCAGFYPNVISVCHFPHSSRPPQLSIQQDGRHVKVEVHPKSVNCSERSFHSNWLIYLEKIKSTMLFIHDCSTVTPYSLLFFGGEISVGLDEDQEIVTVDHWIKFNCRNTVAILVQRLRAELERLFEEKIRCPSLAFALNKKSGEDRQSVLIRTVIDLITSE</sequence>
<keyword evidence="2 5" id="KW-0067">ATP-binding</keyword>
<evidence type="ECO:0000259" key="3">
    <source>
        <dbReference type="Pfam" id="PF07717"/>
    </source>
</evidence>
<accession>A0A7D9IHT0</accession>
<feature type="domain" description="RNA helicase C-terminal" evidence="4">
    <location>
        <begin position="103"/>
        <end position="168"/>
    </location>
</feature>
<dbReference type="InterPro" id="IPR059023">
    <property type="entry name" value="RNA_hel_CTD"/>
</dbReference>
<dbReference type="GO" id="GO:0004386">
    <property type="term" value="F:helicase activity"/>
    <property type="evidence" value="ECO:0007669"/>
    <property type="project" value="UniProtKB-KW"/>
</dbReference>
<comment type="caution">
    <text evidence="5">The sequence shown here is derived from an EMBL/GenBank/DDBJ whole genome shotgun (WGS) entry which is preliminary data.</text>
</comment>
<evidence type="ECO:0000256" key="1">
    <source>
        <dbReference type="ARBA" id="ARBA00022801"/>
    </source>
</evidence>
<protein>
    <submittedName>
        <fullName evidence="5">ATP-dependent RNA helicase DHX36</fullName>
    </submittedName>
</protein>
<evidence type="ECO:0000313" key="6">
    <source>
        <dbReference type="Proteomes" id="UP001152795"/>
    </source>
</evidence>
<dbReference type="Pfam" id="PF26026">
    <property type="entry name" value="RNA_hel_CTD"/>
    <property type="match status" value="1"/>
</dbReference>
<keyword evidence="2 5" id="KW-0347">Helicase</keyword>
<feature type="domain" description="DEAD-box helicase OB fold" evidence="3">
    <location>
        <begin position="5"/>
        <end position="93"/>
    </location>
</feature>
<dbReference type="InterPro" id="IPR011709">
    <property type="entry name" value="DEAD-box_helicase_OB_fold"/>
</dbReference>
<dbReference type="OrthoDB" id="5600252at2759"/>